<reference evidence="1 2" key="1">
    <citation type="submission" date="2013-01" db="EMBL/GenBank/DDBJ databases">
        <authorList>
            <person name="Bench S."/>
        </authorList>
    </citation>
    <scope>NUCLEOTIDE SEQUENCE [LARGE SCALE GENOMIC DNA]</scope>
    <source>
        <strain evidence="1 2">WH 0402</strain>
    </source>
</reference>
<dbReference type="Pfam" id="PF11360">
    <property type="entry name" value="DUF3110"/>
    <property type="match status" value="1"/>
</dbReference>
<dbReference type="InterPro" id="IPR021503">
    <property type="entry name" value="DUF3110"/>
</dbReference>
<dbReference type="EMBL" id="CAQN01000319">
    <property type="protein sequence ID" value="CCQ66013.1"/>
    <property type="molecule type" value="Genomic_DNA"/>
</dbReference>
<organism evidence="1 2">
    <name type="scientific">Crocosphaera watsonii WH 0402</name>
    <dbReference type="NCBI Taxonomy" id="1284629"/>
    <lineage>
        <taxon>Bacteria</taxon>
        <taxon>Bacillati</taxon>
        <taxon>Cyanobacteriota</taxon>
        <taxon>Cyanophyceae</taxon>
        <taxon>Oscillatoriophycideae</taxon>
        <taxon>Chroococcales</taxon>
        <taxon>Aphanothecaceae</taxon>
        <taxon>Crocosphaera</taxon>
    </lineage>
</organism>
<dbReference type="Proteomes" id="UP000018130">
    <property type="component" value="Unassembled WGS sequence"/>
</dbReference>
<name>T2JJK0_CROWT</name>
<comment type="caution">
    <text evidence="1">The sequence shown here is derived from an EMBL/GenBank/DDBJ whole genome shotgun (WGS) entry which is preliminary data.</text>
</comment>
<proteinExistence type="predicted"/>
<reference evidence="1 2" key="2">
    <citation type="submission" date="2013-09" db="EMBL/GenBank/DDBJ databases">
        <title>Whole genome comparison of six Crocosphaera watsonii strains with differing phenotypes.</title>
        <authorList>
            <person name="Bench S.R."/>
            <person name="Heller P."/>
            <person name="Frank I."/>
            <person name="Arciniega M."/>
            <person name="Shilova I.N."/>
            <person name="Zehr J.P."/>
        </authorList>
    </citation>
    <scope>NUCLEOTIDE SEQUENCE [LARGE SCALE GENOMIC DNA]</scope>
    <source>
        <strain evidence="1 2">WH 0402</strain>
    </source>
</reference>
<gene>
    <name evidence="1" type="ORF">CWATWH0402_6288</name>
</gene>
<accession>T2JJK0</accession>
<dbReference type="RefSeq" id="WP_053081650.1">
    <property type="nucleotide sequence ID" value="NZ_CAQN01000319.1"/>
</dbReference>
<sequence length="228" mass="25370">MNKVYALLFNAGTNNEGIYAISQNRNDTVIVFETVADAQHHARLLVETDNFPLATVEAMNTNDICEFCDNAGYEIQLVEAGRYVKENTLATNGSTPDPSIVYSVLADDAVDYLLNQLQDKFGISIPGSERSGLSKIVFGTAMELAFQQGQPIARTIIKSSIRQAIAILTDDIVVWLTNFVVRANDEDALATLMHWGVKSTIKIFRTVMLEIYLDEQIDKINARFGWNL</sequence>
<protein>
    <submittedName>
        <fullName evidence="1">Uncharacterized protein</fullName>
    </submittedName>
</protein>
<dbReference type="AlphaFoldDB" id="T2JJK0"/>
<evidence type="ECO:0000313" key="1">
    <source>
        <dbReference type="EMBL" id="CCQ66013.1"/>
    </source>
</evidence>
<evidence type="ECO:0000313" key="2">
    <source>
        <dbReference type="Proteomes" id="UP000018130"/>
    </source>
</evidence>